<organism evidence="4 5">
    <name type="scientific">Aspergillus parasiticus</name>
    <dbReference type="NCBI Taxonomy" id="5067"/>
    <lineage>
        <taxon>Eukaryota</taxon>
        <taxon>Fungi</taxon>
        <taxon>Dikarya</taxon>
        <taxon>Ascomycota</taxon>
        <taxon>Pezizomycotina</taxon>
        <taxon>Eurotiomycetes</taxon>
        <taxon>Eurotiomycetidae</taxon>
        <taxon>Eurotiales</taxon>
        <taxon>Aspergillaceae</taxon>
        <taxon>Aspergillus</taxon>
        <taxon>Aspergillus subgen. Circumdati</taxon>
    </lineage>
</organism>
<protein>
    <submittedName>
        <fullName evidence="4">Ankyrin repeat-containing domain protein</fullName>
    </submittedName>
</protein>
<evidence type="ECO:0000256" key="2">
    <source>
        <dbReference type="ARBA" id="ARBA00023043"/>
    </source>
</evidence>
<keyword evidence="1" id="KW-0677">Repeat</keyword>
<feature type="repeat" description="ANK" evidence="3">
    <location>
        <begin position="17"/>
        <end position="49"/>
    </location>
</feature>
<evidence type="ECO:0000313" key="5">
    <source>
        <dbReference type="Proteomes" id="UP000326532"/>
    </source>
</evidence>
<proteinExistence type="predicted"/>
<name>A0A5N6DU36_ASPPA</name>
<reference evidence="4 5" key="1">
    <citation type="submission" date="2019-04" db="EMBL/GenBank/DDBJ databases">
        <title>Fungal friends and foes A comparative genomics study of 23 Aspergillus species from section Flavi.</title>
        <authorList>
            <consortium name="DOE Joint Genome Institute"/>
            <person name="Kjaerbolling I."/>
            <person name="Vesth T.C."/>
            <person name="Frisvad J.C."/>
            <person name="Nybo J.L."/>
            <person name="Theobald S."/>
            <person name="Kildgaard S."/>
            <person name="Petersen T.I."/>
            <person name="Kuo A."/>
            <person name="Sato A."/>
            <person name="Lyhne E.K."/>
            <person name="Kogle M.E."/>
            <person name="Wiebenga A."/>
            <person name="Kun R.S."/>
            <person name="Lubbers R.J."/>
            <person name="Makela M.R."/>
            <person name="Barry K."/>
            <person name="Chovatia M."/>
            <person name="Clum A."/>
            <person name="Daum C."/>
            <person name="Haridas S."/>
            <person name="He G."/>
            <person name="LaButti K."/>
            <person name="Lipzen A."/>
            <person name="Mondo S."/>
            <person name="Pangilinan J."/>
            <person name="Riley R."/>
            <person name="Salamov A."/>
            <person name="Simmons B.A."/>
            <person name="Magnuson J.K."/>
            <person name="Henrissat B."/>
            <person name="Mortensen U.H."/>
            <person name="Larsen T.O."/>
            <person name="De vries R.P."/>
            <person name="Grigoriev I.V."/>
            <person name="Machida M."/>
            <person name="Baker S.E."/>
            <person name="Andersen M.R."/>
        </authorList>
    </citation>
    <scope>NUCLEOTIDE SEQUENCE [LARGE SCALE GENOMIC DNA]</scope>
    <source>
        <strain evidence="4 5">CBS 117618</strain>
    </source>
</reference>
<dbReference type="InterPro" id="IPR002110">
    <property type="entry name" value="Ankyrin_rpt"/>
</dbReference>
<evidence type="ECO:0000313" key="4">
    <source>
        <dbReference type="EMBL" id="KAB8208113.1"/>
    </source>
</evidence>
<keyword evidence="2 3" id="KW-0040">ANK repeat</keyword>
<accession>A0A5N6DU36</accession>
<keyword evidence="5" id="KW-1185">Reference proteome</keyword>
<dbReference type="AlphaFoldDB" id="A0A5N6DU36"/>
<evidence type="ECO:0000256" key="3">
    <source>
        <dbReference type="PROSITE-ProRule" id="PRU00023"/>
    </source>
</evidence>
<dbReference type="EMBL" id="ML734953">
    <property type="protein sequence ID" value="KAB8208113.1"/>
    <property type="molecule type" value="Genomic_DNA"/>
</dbReference>
<gene>
    <name evidence="4" type="ORF">BDV34DRAFT_222933</name>
</gene>
<dbReference type="InterPro" id="IPR036770">
    <property type="entry name" value="Ankyrin_rpt-contain_sf"/>
</dbReference>
<dbReference type="PANTHER" id="PTHR24198">
    <property type="entry name" value="ANKYRIN REPEAT AND PROTEIN KINASE DOMAIN-CONTAINING PROTEIN"/>
    <property type="match status" value="1"/>
</dbReference>
<dbReference type="Pfam" id="PF12796">
    <property type="entry name" value="Ank_2"/>
    <property type="match status" value="1"/>
</dbReference>
<dbReference type="PANTHER" id="PTHR24198:SF165">
    <property type="entry name" value="ANKYRIN REPEAT-CONTAINING PROTEIN-RELATED"/>
    <property type="match status" value="1"/>
</dbReference>
<dbReference type="Proteomes" id="UP000326532">
    <property type="component" value="Unassembled WGS sequence"/>
</dbReference>
<sequence length="215" mass="23556">MELLLQYGADIEAQDSAGRTTLALAVAFGNSNMVKLLLDHNAKPDHLDQTRWTPLNYAMLPDSFLQPVVAIPDKPRIVELLLKIRPSLLGRRDNCKQTCIAAAISYGTSEMVRLLLDYPGSDIRQGVLSIPLLCYAAYSGKDAVVKLLIEQGVSLQGTDGRYGRNALSWATCSNKEAAFTRLLSTPGIDGIMLVKWARMHCFMLQLEGVSACSNN</sequence>
<dbReference type="PROSITE" id="PS50297">
    <property type="entry name" value="ANK_REP_REGION"/>
    <property type="match status" value="1"/>
</dbReference>
<dbReference type="SUPFAM" id="SSF48403">
    <property type="entry name" value="Ankyrin repeat"/>
    <property type="match status" value="1"/>
</dbReference>
<evidence type="ECO:0000256" key="1">
    <source>
        <dbReference type="ARBA" id="ARBA00022737"/>
    </source>
</evidence>
<dbReference type="VEuPathDB" id="FungiDB:BDV34DRAFT_222933"/>
<dbReference type="Gene3D" id="1.25.40.20">
    <property type="entry name" value="Ankyrin repeat-containing domain"/>
    <property type="match status" value="2"/>
</dbReference>
<dbReference type="SMART" id="SM00248">
    <property type="entry name" value="ANK"/>
    <property type="match status" value="3"/>
</dbReference>
<dbReference type="PROSITE" id="PS50088">
    <property type="entry name" value="ANK_REPEAT"/>
    <property type="match status" value="1"/>
</dbReference>